<comment type="caution">
    <text evidence="4">The sequence shown here is derived from an EMBL/GenBank/DDBJ whole genome shotgun (WGS) entry which is preliminary data.</text>
</comment>
<gene>
    <name evidence="4" type="ORF">COV74_05940</name>
</gene>
<dbReference type="CDD" id="cd03768">
    <property type="entry name" value="SR_ResInv"/>
    <property type="match status" value="1"/>
</dbReference>
<dbReference type="InterPro" id="IPR038109">
    <property type="entry name" value="DNA_bind_recomb_sf"/>
</dbReference>
<proteinExistence type="predicted"/>
<dbReference type="InterPro" id="IPR006119">
    <property type="entry name" value="Resolv_N"/>
</dbReference>
<dbReference type="SUPFAM" id="SSF53041">
    <property type="entry name" value="Resolvase-like"/>
    <property type="match status" value="1"/>
</dbReference>
<dbReference type="PANTHER" id="PTHR30461:SF23">
    <property type="entry name" value="DNA RECOMBINASE-RELATED"/>
    <property type="match status" value="1"/>
</dbReference>
<reference evidence="4 5" key="1">
    <citation type="submission" date="2017-09" db="EMBL/GenBank/DDBJ databases">
        <title>Depth-based differentiation of microbial function through sediment-hosted aquifers and enrichment of novel symbionts in the deep terrestrial subsurface.</title>
        <authorList>
            <person name="Probst A.J."/>
            <person name="Ladd B."/>
            <person name="Jarett J.K."/>
            <person name="Geller-Mcgrath D.E."/>
            <person name="Sieber C.M."/>
            <person name="Emerson J.B."/>
            <person name="Anantharaman K."/>
            <person name="Thomas B.C."/>
            <person name="Malmstrom R."/>
            <person name="Stieglmeier M."/>
            <person name="Klingl A."/>
            <person name="Woyke T."/>
            <person name="Ryan C.M."/>
            <person name="Banfield J.F."/>
        </authorList>
    </citation>
    <scope>NUCLEOTIDE SEQUENCE [LARGE SCALE GENOMIC DNA]</scope>
    <source>
        <strain evidence="4">CG11_big_fil_rev_8_21_14_0_20_45_26</strain>
    </source>
</reference>
<dbReference type="PROSITE" id="PS51736">
    <property type="entry name" value="RECOMBINASES_3"/>
    <property type="match status" value="1"/>
</dbReference>
<sequence>MRVAIYTRVSTEDQAREGFSLEVQKQVLKEFIQRNGWTLVCSIPNRDIYEDDGFTGFNTDRPAFKILRSDAMRKYFDLILVYKLDRLNRKLKDMLNFLEELDHLGISIKSATEPFDTTTSAGKFLIQMLGSSAEFERNRLVERVFPGMVMGVKKGHWQGARYSPYGYRYNKEIKKLEMVPAEAEIVKEIYSMYLAGSSSSKIAGFFYKKDIQTRSGGKFNTKFICDVLKNKVYLGKLVWNKNHYDTRTKTKGGKGYRYVKNPQSEVIEVDGTHRPIIDQEIFDRAQARMKCNRKGSGVPKFKNNIYYLSGVLYCAECGLKYHGVMVVSNHRKGTKKAWYRCISRSYPYISCKNGQVKVDEMHDQIFDILEVLSGQNPVQEEFEDLLRKVTYEPNEHYADQIDQKNLKLNGNLKNQSDLFDLYKEGRLNIEIYRQKADELRSEEASLKRDLKGLQVSMIDMERGIDERLRVQYFLKSLQEKDRKWSEADKKEFMRIIFKKIVIKDGEIVSELLEMNRPWNLLYQKGLQCQTNQLSQKRKIRSSQYVCVPSAAR</sequence>
<dbReference type="Gene3D" id="3.90.1750.20">
    <property type="entry name" value="Putative Large Serine Recombinase, Chain B, Domain 2"/>
    <property type="match status" value="1"/>
</dbReference>
<feature type="domain" description="Recombinase" evidence="3">
    <location>
        <begin position="164"/>
        <end position="295"/>
    </location>
</feature>
<dbReference type="AlphaFoldDB" id="A0A2H0LRW8"/>
<dbReference type="Pfam" id="PF00239">
    <property type="entry name" value="Resolvase"/>
    <property type="match status" value="1"/>
</dbReference>
<evidence type="ECO:0008006" key="6">
    <source>
        <dbReference type="Google" id="ProtNLM"/>
    </source>
</evidence>
<feature type="domain" description="Resolvase/invertase-type recombinase catalytic" evidence="2">
    <location>
        <begin position="2"/>
        <end position="155"/>
    </location>
</feature>
<dbReference type="PROSITE" id="PS51737">
    <property type="entry name" value="RECOMBINASE_DNA_BIND"/>
    <property type="match status" value="1"/>
</dbReference>
<evidence type="ECO:0000313" key="4">
    <source>
        <dbReference type="EMBL" id="PIQ86215.1"/>
    </source>
</evidence>
<feature type="coiled-coil region" evidence="1">
    <location>
        <begin position="422"/>
        <end position="456"/>
    </location>
</feature>
<evidence type="ECO:0000313" key="5">
    <source>
        <dbReference type="Proteomes" id="UP000230859"/>
    </source>
</evidence>
<dbReference type="SMART" id="SM00857">
    <property type="entry name" value="Resolvase"/>
    <property type="match status" value="1"/>
</dbReference>
<dbReference type="Proteomes" id="UP000230859">
    <property type="component" value="Unassembled WGS sequence"/>
</dbReference>
<dbReference type="GO" id="GO:0000150">
    <property type="term" value="F:DNA strand exchange activity"/>
    <property type="evidence" value="ECO:0007669"/>
    <property type="project" value="InterPro"/>
</dbReference>
<keyword evidence="1" id="KW-0175">Coiled coil</keyword>
<protein>
    <recommendedName>
        <fullName evidence="6">Recombinase family protein</fullName>
    </recommendedName>
</protein>
<evidence type="ECO:0000256" key="1">
    <source>
        <dbReference type="SAM" id="Coils"/>
    </source>
</evidence>
<dbReference type="InterPro" id="IPR025827">
    <property type="entry name" value="Zn_ribbon_recom_dom"/>
</dbReference>
<accession>A0A2H0LRW8</accession>
<dbReference type="PANTHER" id="PTHR30461">
    <property type="entry name" value="DNA-INVERTASE FROM LAMBDOID PROPHAGE"/>
    <property type="match status" value="1"/>
</dbReference>
<organism evidence="4 5">
    <name type="scientific">Candidatus Abzuiibacterium crystallinum</name>
    <dbReference type="NCBI Taxonomy" id="1974748"/>
    <lineage>
        <taxon>Bacteria</taxon>
        <taxon>Pseudomonadati</taxon>
        <taxon>Candidatus Omnitrophota</taxon>
        <taxon>Candidatus Abzuiibacterium</taxon>
    </lineage>
</organism>
<evidence type="ECO:0000259" key="3">
    <source>
        <dbReference type="PROSITE" id="PS51737"/>
    </source>
</evidence>
<dbReference type="GO" id="GO:0003677">
    <property type="term" value="F:DNA binding"/>
    <property type="evidence" value="ECO:0007669"/>
    <property type="project" value="InterPro"/>
</dbReference>
<dbReference type="EMBL" id="PCVY01000049">
    <property type="protein sequence ID" value="PIQ86215.1"/>
    <property type="molecule type" value="Genomic_DNA"/>
</dbReference>
<dbReference type="InterPro" id="IPR036162">
    <property type="entry name" value="Resolvase-like_N_sf"/>
</dbReference>
<dbReference type="Pfam" id="PF07508">
    <property type="entry name" value="Recombinase"/>
    <property type="match status" value="1"/>
</dbReference>
<dbReference type="Gene3D" id="3.40.50.1390">
    <property type="entry name" value="Resolvase, N-terminal catalytic domain"/>
    <property type="match status" value="1"/>
</dbReference>
<dbReference type="InterPro" id="IPR050639">
    <property type="entry name" value="SSR_resolvase"/>
</dbReference>
<evidence type="ECO:0000259" key="2">
    <source>
        <dbReference type="PROSITE" id="PS51736"/>
    </source>
</evidence>
<dbReference type="InterPro" id="IPR011109">
    <property type="entry name" value="DNA_bind_recombinase_dom"/>
</dbReference>
<dbReference type="Pfam" id="PF13408">
    <property type="entry name" value="Zn_ribbon_recom"/>
    <property type="match status" value="1"/>
</dbReference>
<name>A0A2H0LRW8_9BACT</name>